<name>A0ABN7JPM2_9HYPH</name>
<sequence>MENSVVLIAQSNLFNVRIVENGVSSEKQFRVHAFAASWAEGQALRLGVPVVHEMAPVGNGAGALGNGGRLPL</sequence>
<dbReference type="EMBL" id="CABFWF030000012">
    <property type="protein sequence ID" value="CAD7041272.1"/>
    <property type="molecule type" value="Genomic_DNA"/>
</dbReference>
<organism evidence="1 2">
    <name type="scientific">Pseudorhizobium endolithicum</name>
    <dbReference type="NCBI Taxonomy" id="1191678"/>
    <lineage>
        <taxon>Bacteria</taxon>
        <taxon>Pseudomonadati</taxon>
        <taxon>Pseudomonadota</taxon>
        <taxon>Alphaproteobacteria</taxon>
        <taxon>Hyphomicrobiales</taxon>
        <taxon>Rhizobiaceae</taxon>
        <taxon>Rhizobium/Agrobacterium group</taxon>
        <taxon>Pseudorhizobium</taxon>
    </lineage>
</organism>
<evidence type="ECO:0000313" key="1">
    <source>
        <dbReference type="EMBL" id="CAD7041272.1"/>
    </source>
</evidence>
<dbReference type="Proteomes" id="UP000606921">
    <property type="component" value="Unassembled WGS sequence"/>
</dbReference>
<proteinExistence type="predicted"/>
<accession>A0ABN7JPM2</accession>
<reference evidence="1 2" key="1">
    <citation type="submission" date="2020-11" db="EMBL/GenBank/DDBJ databases">
        <authorList>
            <person name="Lassalle F."/>
        </authorList>
    </citation>
    <scope>NUCLEOTIDE SEQUENCE [LARGE SCALE GENOMIC DNA]</scope>
    <source>
        <strain evidence="1 2">JC140</strain>
    </source>
</reference>
<gene>
    <name evidence="1" type="ORF">REJC140_00988</name>
</gene>
<comment type="caution">
    <text evidence="1">The sequence shown here is derived from an EMBL/GenBank/DDBJ whole genome shotgun (WGS) entry which is preliminary data.</text>
</comment>
<keyword evidence="2" id="KW-1185">Reference proteome</keyword>
<evidence type="ECO:0000313" key="2">
    <source>
        <dbReference type="Proteomes" id="UP000606921"/>
    </source>
</evidence>
<protein>
    <submittedName>
        <fullName evidence="1">Uncharacterized protein</fullName>
    </submittedName>
</protein>